<evidence type="ECO:0000313" key="1">
    <source>
        <dbReference type="EMBL" id="SED35261.1"/>
    </source>
</evidence>
<dbReference type="EMBL" id="FNTI01000001">
    <property type="protein sequence ID" value="SED35261.1"/>
    <property type="molecule type" value="Genomic_DNA"/>
</dbReference>
<organism evidence="1 2">
    <name type="scientific">Bradyrhizobium lablabi</name>
    <dbReference type="NCBI Taxonomy" id="722472"/>
    <lineage>
        <taxon>Bacteria</taxon>
        <taxon>Pseudomonadati</taxon>
        <taxon>Pseudomonadota</taxon>
        <taxon>Alphaproteobacteria</taxon>
        <taxon>Hyphomicrobiales</taxon>
        <taxon>Nitrobacteraceae</taxon>
        <taxon>Bradyrhizobium</taxon>
    </lineage>
</organism>
<dbReference type="Proteomes" id="UP000183208">
    <property type="component" value="Unassembled WGS sequence"/>
</dbReference>
<dbReference type="AlphaFoldDB" id="A0A1M7A478"/>
<reference evidence="1 2" key="1">
    <citation type="submission" date="2016-10" db="EMBL/GenBank/DDBJ databases">
        <authorList>
            <person name="de Groot N.N."/>
        </authorList>
    </citation>
    <scope>NUCLEOTIDE SEQUENCE [LARGE SCALE GENOMIC DNA]</scope>
    <source>
        <strain evidence="1 2">GAS522</strain>
    </source>
</reference>
<protein>
    <submittedName>
        <fullName evidence="1">Uncharacterized protein</fullName>
    </submittedName>
</protein>
<sequence length="80" mass="8845">MELAHSPHRQSRRVDPSLWTSKPVDDAFSLLDNALQGDGPAPCGDKHADEVYSLPEENARLRKLLAQLSELIRSNVGPAR</sequence>
<gene>
    <name evidence="1" type="ORF">SAMN05444171_3882</name>
</gene>
<evidence type="ECO:0000313" key="2">
    <source>
        <dbReference type="Proteomes" id="UP000183208"/>
    </source>
</evidence>
<name>A0A1M7A478_9BRAD</name>
<proteinExistence type="predicted"/>
<accession>A0A1M7A478</accession>